<evidence type="ECO:0000313" key="1">
    <source>
        <dbReference type="EMBL" id="ABX09148.1"/>
    </source>
</evidence>
<dbReference type="Proteomes" id="UP000000788">
    <property type="component" value="Chromosome"/>
</dbReference>
<organism evidence="1 2">
    <name type="scientific">Prochlorococcus marinus (strain MIT 9211)</name>
    <dbReference type="NCBI Taxonomy" id="93059"/>
    <lineage>
        <taxon>Bacteria</taxon>
        <taxon>Bacillati</taxon>
        <taxon>Cyanobacteriota</taxon>
        <taxon>Cyanophyceae</taxon>
        <taxon>Synechococcales</taxon>
        <taxon>Prochlorococcaceae</taxon>
        <taxon>Prochlorococcus</taxon>
    </lineage>
</organism>
<name>A9BBD6_PROM4</name>
<keyword evidence="2" id="KW-1185">Reference proteome</keyword>
<protein>
    <submittedName>
        <fullName evidence="1">Ferredoxin</fullName>
    </submittedName>
</protein>
<proteinExistence type="predicted"/>
<reference evidence="1 2" key="1">
    <citation type="journal article" date="2007" name="PLoS Genet.">
        <title>Patterns and implications of gene gain and loss in the evolution of Prochlorococcus.</title>
        <authorList>
            <person name="Kettler G.C."/>
            <person name="Martiny A.C."/>
            <person name="Huang K."/>
            <person name="Zucker J."/>
            <person name="Coleman M.L."/>
            <person name="Rodrigue S."/>
            <person name="Chen F."/>
            <person name="Lapidus A."/>
            <person name="Ferriera S."/>
            <person name="Johnson J."/>
            <person name="Steglich C."/>
            <person name="Church G.M."/>
            <person name="Richardson P."/>
            <person name="Chisholm S.W."/>
        </authorList>
    </citation>
    <scope>NUCLEOTIDE SEQUENCE [LARGE SCALE GENOMIC DNA]</scope>
    <source>
        <strain evidence="2">MIT 9211</strain>
    </source>
</reference>
<dbReference type="eggNOG" id="COG3411">
    <property type="taxonomic scope" value="Bacteria"/>
</dbReference>
<gene>
    <name evidence="1" type="ordered locus">P9211_12171</name>
</gene>
<sequence>MNLQISHHLLLCASPKNALCCKPENGINSWKRLKKILKDLNLEDPQRPEGIVLRSKVDCLRVCKEGPILLIWPDGIWYEKVTPDLIEQIINQHVIGGIPIQEFICKQTPLQKYL</sequence>
<dbReference type="HOGENOM" id="CLU_126515_0_1_3"/>
<dbReference type="InterPro" id="IPR036249">
    <property type="entry name" value="Thioredoxin-like_sf"/>
</dbReference>
<dbReference type="CDD" id="cd02980">
    <property type="entry name" value="TRX_Fd_family"/>
    <property type="match status" value="1"/>
</dbReference>
<dbReference type="OrthoDB" id="9800692at2"/>
<dbReference type="AlphaFoldDB" id="A9BBD6"/>
<dbReference type="EMBL" id="CP000878">
    <property type="protein sequence ID" value="ABX09148.1"/>
    <property type="molecule type" value="Genomic_DNA"/>
</dbReference>
<dbReference type="STRING" id="93059.P9211_12171"/>
<evidence type="ECO:0000313" key="2">
    <source>
        <dbReference type="Proteomes" id="UP000000788"/>
    </source>
</evidence>
<dbReference type="RefSeq" id="WP_012195769.1">
    <property type="nucleotide sequence ID" value="NC_009976.1"/>
</dbReference>
<dbReference type="Gene3D" id="3.40.30.10">
    <property type="entry name" value="Glutaredoxin"/>
    <property type="match status" value="1"/>
</dbReference>
<dbReference type="KEGG" id="pmj:P9211_12171"/>
<accession>A9BBD6</accession>
<dbReference type="SUPFAM" id="SSF52833">
    <property type="entry name" value="Thioredoxin-like"/>
    <property type="match status" value="1"/>
</dbReference>